<sequence>MVLNRARVGGRRIRANMSQLLQVTIGATLAYTFCKLVLGHSYPFLAAVAAAVGTGVVADRRLRRALEIGLGATLGVLVGEFFFQIFGPGIWQIAVVMFIGLVIGTMVNSGGIFITQIAIQSIYVITVPVQVGAHPFDRTVDALVGALVAILMALLVPNDARKVPRDRAANLLQEIAELLHASGRALRTSDQELAKRTLERARDTQDMIDSWRSSLRISEEAARINARSRRYAAEVTRLARACEYADRAMRLVRVICRRIVDITRIGRNRPAVGAMLAGLGDGADRLRWALRRGESRTPAEEELRAVAATLSPQNPDLVDLQDETLVLLLRPLANDLLGACGLTEDAASAYLPELVPGGHNPKAAASGHTVVRTRTETMPLVRVGEAEATGPGTGAEATGTGGAAEAPGLGDAGAREGGSPAVGARASDGAGPSEGAASDGAGRSDDAGRSDGAGPSAHTGPPSESGPSRS</sequence>
<feature type="transmembrane region" description="Helical" evidence="6">
    <location>
        <begin position="139"/>
        <end position="157"/>
    </location>
</feature>
<dbReference type="InterPro" id="IPR049453">
    <property type="entry name" value="Memb_transporter_dom"/>
</dbReference>
<evidence type="ECO:0000313" key="8">
    <source>
        <dbReference type="EMBL" id="MYM19505.1"/>
    </source>
</evidence>
<evidence type="ECO:0000256" key="5">
    <source>
        <dbReference type="SAM" id="MobiDB-lite"/>
    </source>
</evidence>
<evidence type="ECO:0000256" key="1">
    <source>
        <dbReference type="ARBA" id="ARBA00004141"/>
    </source>
</evidence>
<proteinExistence type="predicted"/>
<comment type="caution">
    <text evidence="8">The sequence shown here is derived from an EMBL/GenBank/DDBJ whole genome shotgun (WGS) entry which is preliminary data.</text>
</comment>
<evidence type="ECO:0000256" key="6">
    <source>
        <dbReference type="SAM" id="Phobius"/>
    </source>
</evidence>
<keyword evidence="3 6" id="KW-1133">Transmembrane helix</keyword>
<accession>A0A6N9H6I0</accession>
<feature type="domain" description="Integral membrane bound transporter" evidence="7">
    <location>
        <begin position="33"/>
        <end position="152"/>
    </location>
</feature>
<feature type="compositionally biased region" description="Low complexity" evidence="5">
    <location>
        <begin position="386"/>
        <end position="408"/>
    </location>
</feature>
<dbReference type="Proteomes" id="UP000469215">
    <property type="component" value="Unassembled WGS sequence"/>
</dbReference>
<dbReference type="EMBL" id="WWEQ01000018">
    <property type="protein sequence ID" value="MYM19505.1"/>
    <property type="molecule type" value="Genomic_DNA"/>
</dbReference>
<keyword evidence="2 6" id="KW-0812">Transmembrane</keyword>
<reference evidence="8 9" key="1">
    <citation type="submission" date="2020-01" db="EMBL/GenBank/DDBJ databases">
        <authorList>
            <person name="Deng T."/>
        </authorList>
    </citation>
    <scope>NUCLEOTIDE SEQUENCE [LARGE SCALE GENOMIC DNA]</scope>
    <source>
        <strain evidence="8 9">5221</strain>
    </source>
</reference>
<organism evidence="8 9">
    <name type="scientific">Brevibacterium rongguiense</name>
    <dbReference type="NCBI Taxonomy" id="2695267"/>
    <lineage>
        <taxon>Bacteria</taxon>
        <taxon>Bacillati</taxon>
        <taxon>Actinomycetota</taxon>
        <taxon>Actinomycetes</taxon>
        <taxon>Micrococcales</taxon>
        <taxon>Brevibacteriaceae</taxon>
        <taxon>Brevibacterium</taxon>
    </lineage>
</organism>
<evidence type="ECO:0000256" key="4">
    <source>
        <dbReference type="ARBA" id="ARBA00023136"/>
    </source>
</evidence>
<dbReference type="AlphaFoldDB" id="A0A6N9H6I0"/>
<evidence type="ECO:0000256" key="3">
    <source>
        <dbReference type="ARBA" id="ARBA00022989"/>
    </source>
</evidence>
<evidence type="ECO:0000256" key="2">
    <source>
        <dbReference type="ARBA" id="ARBA00022692"/>
    </source>
</evidence>
<feature type="transmembrane region" description="Helical" evidence="6">
    <location>
        <begin position="40"/>
        <end position="58"/>
    </location>
</feature>
<keyword evidence="9" id="KW-1185">Reference proteome</keyword>
<feature type="transmembrane region" description="Helical" evidence="6">
    <location>
        <begin position="65"/>
        <end position="83"/>
    </location>
</feature>
<comment type="subcellular location">
    <subcellularLocation>
        <location evidence="1">Membrane</location>
        <topology evidence="1">Multi-pass membrane protein</topology>
    </subcellularLocation>
</comment>
<evidence type="ECO:0000313" key="9">
    <source>
        <dbReference type="Proteomes" id="UP000469215"/>
    </source>
</evidence>
<dbReference type="GO" id="GO:0016020">
    <property type="term" value="C:membrane"/>
    <property type="evidence" value="ECO:0007669"/>
    <property type="project" value="UniProtKB-SubCell"/>
</dbReference>
<dbReference type="Pfam" id="PF13515">
    <property type="entry name" value="FUSC_2"/>
    <property type="match status" value="1"/>
</dbReference>
<name>A0A6N9H6I0_9MICO</name>
<protein>
    <recommendedName>
        <fullName evidence="7">Integral membrane bound transporter domain-containing protein</fullName>
    </recommendedName>
</protein>
<gene>
    <name evidence="8" type="ORF">GSY69_05860</name>
</gene>
<feature type="region of interest" description="Disordered" evidence="5">
    <location>
        <begin position="376"/>
        <end position="470"/>
    </location>
</feature>
<keyword evidence="4 6" id="KW-0472">Membrane</keyword>
<evidence type="ECO:0000259" key="7">
    <source>
        <dbReference type="Pfam" id="PF13515"/>
    </source>
</evidence>